<evidence type="ECO:0000313" key="1">
    <source>
        <dbReference type="EMBL" id="WKA11669.1"/>
    </source>
</evidence>
<accession>A0ABY9DYP8</accession>
<name>A0ABY9DYP8_VITVI</name>
<keyword evidence="2" id="KW-1185">Reference proteome</keyword>
<proteinExistence type="predicted"/>
<gene>
    <name evidence="1" type="ORF">VitviT2T_029145</name>
</gene>
<organism evidence="1 2">
    <name type="scientific">Vitis vinifera</name>
    <name type="common">Grape</name>
    <dbReference type="NCBI Taxonomy" id="29760"/>
    <lineage>
        <taxon>Eukaryota</taxon>
        <taxon>Viridiplantae</taxon>
        <taxon>Streptophyta</taxon>
        <taxon>Embryophyta</taxon>
        <taxon>Tracheophyta</taxon>
        <taxon>Spermatophyta</taxon>
        <taxon>Magnoliopsida</taxon>
        <taxon>eudicotyledons</taxon>
        <taxon>Gunneridae</taxon>
        <taxon>Pentapetalae</taxon>
        <taxon>rosids</taxon>
        <taxon>Vitales</taxon>
        <taxon>Vitaceae</taxon>
        <taxon>Viteae</taxon>
        <taxon>Vitis</taxon>
    </lineage>
</organism>
<protein>
    <submittedName>
        <fullName evidence="1">Uncharacterized protein</fullName>
    </submittedName>
</protein>
<dbReference type="Proteomes" id="UP001227230">
    <property type="component" value="Chromosome 18"/>
</dbReference>
<sequence>MRPYFAHNMDGNEDLLASLETIKSEAAVAQKLVKEEIGLLRKAEEEKETVQTEACQLVEKKETMKEDLEVHYQKQVDDMFLYDYRCCMKKHGIIHDALSFPLDDDDEFLGDPAQGGGDVFGDDPYGE</sequence>
<dbReference type="EMBL" id="CP126665">
    <property type="protein sequence ID" value="WKA11669.1"/>
    <property type="molecule type" value="Genomic_DNA"/>
</dbReference>
<reference evidence="1 2" key="1">
    <citation type="journal article" date="2023" name="Hortic Res">
        <title>The complete reference genome for grapevine (Vitis vinifera L.) genetics and breeding.</title>
        <authorList>
            <person name="Shi X."/>
            <person name="Cao S."/>
            <person name="Wang X."/>
            <person name="Huang S."/>
            <person name="Wang Y."/>
            <person name="Liu Z."/>
            <person name="Liu W."/>
            <person name="Leng X."/>
            <person name="Peng Y."/>
            <person name="Wang N."/>
            <person name="Wang Y."/>
            <person name="Ma Z."/>
            <person name="Xu X."/>
            <person name="Zhang F."/>
            <person name="Xue H."/>
            <person name="Zhong H."/>
            <person name="Wang Y."/>
            <person name="Zhang K."/>
            <person name="Velt A."/>
            <person name="Avia K."/>
            <person name="Holtgrawe D."/>
            <person name="Grimplet J."/>
            <person name="Matus J.T."/>
            <person name="Ware D."/>
            <person name="Wu X."/>
            <person name="Wang H."/>
            <person name="Liu C."/>
            <person name="Fang Y."/>
            <person name="Rustenholz C."/>
            <person name="Cheng Z."/>
            <person name="Xiao H."/>
            <person name="Zhou Y."/>
        </authorList>
    </citation>
    <scope>NUCLEOTIDE SEQUENCE [LARGE SCALE GENOMIC DNA]</scope>
    <source>
        <strain evidence="2">cv. Pinot noir / PN40024</strain>
        <tissue evidence="1">Leaf</tissue>
    </source>
</reference>
<evidence type="ECO:0000313" key="2">
    <source>
        <dbReference type="Proteomes" id="UP001227230"/>
    </source>
</evidence>